<evidence type="ECO:0000313" key="3">
    <source>
        <dbReference type="Proteomes" id="UP000046680"/>
    </source>
</evidence>
<dbReference type="EMBL" id="CGCX01001777">
    <property type="protein sequence ID" value="CFS01255.1"/>
    <property type="molecule type" value="Genomic_DNA"/>
</dbReference>
<feature type="region of interest" description="Disordered" evidence="1">
    <location>
        <begin position="1"/>
        <end position="30"/>
    </location>
</feature>
<sequence length="72" mass="7236">MSAASLACASSSRTASSAPVTTRASAGSPSWRAIARAVIGWSPVISTTLRSASSKASINGREEDRAVSANPT</sequence>
<organism evidence="2 3">
    <name type="scientific">Mycobacterium tuberculosis</name>
    <dbReference type="NCBI Taxonomy" id="1773"/>
    <lineage>
        <taxon>Bacteria</taxon>
        <taxon>Bacillati</taxon>
        <taxon>Actinomycetota</taxon>
        <taxon>Actinomycetes</taxon>
        <taxon>Mycobacteriales</taxon>
        <taxon>Mycobacteriaceae</taxon>
        <taxon>Mycobacterium</taxon>
        <taxon>Mycobacterium tuberculosis complex</taxon>
    </lineage>
</organism>
<feature type="region of interest" description="Disordered" evidence="1">
    <location>
        <begin position="52"/>
        <end position="72"/>
    </location>
</feature>
<proteinExistence type="predicted"/>
<evidence type="ECO:0000256" key="1">
    <source>
        <dbReference type="SAM" id="MobiDB-lite"/>
    </source>
</evidence>
<protein>
    <submittedName>
        <fullName evidence="2">Uncharacterized protein</fullName>
    </submittedName>
</protein>
<gene>
    <name evidence="2" type="ORF">ERS007657_03569</name>
</gene>
<name>A0A654U5D8_MYCTX</name>
<reference evidence="2 3" key="1">
    <citation type="submission" date="2015-03" db="EMBL/GenBank/DDBJ databases">
        <authorList>
            <consortium name="Pathogen Informatics"/>
        </authorList>
    </citation>
    <scope>NUCLEOTIDE SEQUENCE [LARGE SCALE GENOMIC DNA]</scope>
    <source>
        <strain evidence="2 3">C09601061</strain>
    </source>
</reference>
<evidence type="ECO:0000313" key="2">
    <source>
        <dbReference type="EMBL" id="CFS01255.1"/>
    </source>
</evidence>
<dbReference type="Proteomes" id="UP000046680">
    <property type="component" value="Unassembled WGS sequence"/>
</dbReference>
<accession>A0A654U5D8</accession>
<dbReference type="AlphaFoldDB" id="A0A654U5D8"/>
<feature type="compositionally biased region" description="Low complexity" evidence="1">
    <location>
        <begin position="1"/>
        <end position="26"/>
    </location>
</feature>